<comment type="similarity">
    <text evidence="2 3">Belongs to the small heat shock protein (HSP20) family.</text>
</comment>
<feature type="region of interest" description="Disordered" evidence="4">
    <location>
        <begin position="30"/>
        <end position="75"/>
    </location>
</feature>
<name>A0A507CEB4_9FUNG</name>
<dbReference type="InterPro" id="IPR031107">
    <property type="entry name" value="Small_HSP"/>
</dbReference>
<evidence type="ECO:0000256" key="1">
    <source>
        <dbReference type="ARBA" id="ARBA00023016"/>
    </source>
</evidence>
<dbReference type="InterPro" id="IPR002068">
    <property type="entry name" value="A-crystallin/Hsp20_dom"/>
</dbReference>
<dbReference type="InterPro" id="IPR008978">
    <property type="entry name" value="HSP20-like_chaperone"/>
</dbReference>
<sequence length="181" mass="20196">MAFFVRDFFEDPYFARSPLELFSILEAATPSRRITQDSSPNAASDKDKDSATSAGTVSQQPQQRGLGTAMRSFKAPRIDVEETDKAYIIKADLPGLKKEEVQVHLKDDILTIEGERHDDREEKTSTRHVVERSFGKFVRSIQLPSDADTENAAGSVEDGVLRISFNKKPAPTETRKQIPIA</sequence>
<protein>
    <recommendedName>
        <fullName evidence="5">SHSP domain-containing protein</fullName>
    </recommendedName>
</protein>
<dbReference type="STRING" id="1806994.A0A507CEB4"/>
<dbReference type="RefSeq" id="XP_031027420.1">
    <property type="nucleotide sequence ID" value="XM_031166451.1"/>
</dbReference>
<proteinExistence type="inferred from homology"/>
<dbReference type="Gene3D" id="2.60.40.790">
    <property type="match status" value="1"/>
</dbReference>
<dbReference type="PANTHER" id="PTHR11527">
    <property type="entry name" value="HEAT-SHOCK PROTEIN 20 FAMILY MEMBER"/>
    <property type="match status" value="1"/>
</dbReference>
<evidence type="ECO:0000256" key="3">
    <source>
        <dbReference type="RuleBase" id="RU003616"/>
    </source>
</evidence>
<dbReference type="Pfam" id="PF00011">
    <property type="entry name" value="HSP20"/>
    <property type="match status" value="1"/>
</dbReference>
<evidence type="ECO:0000256" key="4">
    <source>
        <dbReference type="SAM" id="MobiDB-lite"/>
    </source>
</evidence>
<evidence type="ECO:0000259" key="5">
    <source>
        <dbReference type="PROSITE" id="PS01031"/>
    </source>
</evidence>
<keyword evidence="7" id="KW-1185">Reference proteome</keyword>
<feature type="compositionally biased region" description="Polar residues" evidence="4">
    <location>
        <begin position="51"/>
        <end position="65"/>
    </location>
</feature>
<dbReference type="OrthoDB" id="1431247at2759"/>
<gene>
    <name evidence="6" type="ORF">SmJEL517_g00522</name>
</gene>
<dbReference type="PROSITE" id="PS01031">
    <property type="entry name" value="SHSP"/>
    <property type="match status" value="1"/>
</dbReference>
<evidence type="ECO:0000313" key="6">
    <source>
        <dbReference type="EMBL" id="TPX37509.1"/>
    </source>
</evidence>
<dbReference type="AlphaFoldDB" id="A0A507CEB4"/>
<keyword evidence="1" id="KW-0346">Stress response</keyword>
<dbReference type="SUPFAM" id="SSF49764">
    <property type="entry name" value="HSP20-like chaperones"/>
    <property type="match status" value="1"/>
</dbReference>
<evidence type="ECO:0000256" key="2">
    <source>
        <dbReference type="PROSITE-ProRule" id="PRU00285"/>
    </source>
</evidence>
<dbReference type="Proteomes" id="UP000319731">
    <property type="component" value="Unassembled WGS sequence"/>
</dbReference>
<reference evidence="6 7" key="1">
    <citation type="journal article" date="2019" name="Sci. Rep.">
        <title>Comparative genomics of chytrid fungi reveal insights into the obligate biotrophic and pathogenic lifestyle of Synchytrium endobioticum.</title>
        <authorList>
            <person name="van de Vossenberg B.T.L.H."/>
            <person name="Warris S."/>
            <person name="Nguyen H.D.T."/>
            <person name="van Gent-Pelzer M.P.E."/>
            <person name="Joly D.L."/>
            <person name="van de Geest H.C."/>
            <person name="Bonants P.J.M."/>
            <person name="Smith D.S."/>
            <person name="Levesque C.A."/>
            <person name="van der Lee T.A.J."/>
        </authorList>
    </citation>
    <scope>NUCLEOTIDE SEQUENCE [LARGE SCALE GENOMIC DNA]</scope>
    <source>
        <strain evidence="6 7">JEL517</strain>
    </source>
</reference>
<feature type="compositionally biased region" description="Polar residues" evidence="4">
    <location>
        <begin position="32"/>
        <end position="42"/>
    </location>
</feature>
<accession>A0A507CEB4</accession>
<dbReference type="EMBL" id="QEAO01000002">
    <property type="protein sequence ID" value="TPX37509.1"/>
    <property type="molecule type" value="Genomic_DNA"/>
</dbReference>
<feature type="domain" description="SHSP" evidence="5">
    <location>
        <begin position="69"/>
        <end position="181"/>
    </location>
</feature>
<evidence type="ECO:0000313" key="7">
    <source>
        <dbReference type="Proteomes" id="UP000319731"/>
    </source>
</evidence>
<comment type="caution">
    <text evidence="6">The sequence shown here is derived from an EMBL/GenBank/DDBJ whole genome shotgun (WGS) entry which is preliminary data.</text>
</comment>
<organism evidence="6 7">
    <name type="scientific">Synchytrium microbalum</name>
    <dbReference type="NCBI Taxonomy" id="1806994"/>
    <lineage>
        <taxon>Eukaryota</taxon>
        <taxon>Fungi</taxon>
        <taxon>Fungi incertae sedis</taxon>
        <taxon>Chytridiomycota</taxon>
        <taxon>Chytridiomycota incertae sedis</taxon>
        <taxon>Chytridiomycetes</taxon>
        <taxon>Synchytriales</taxon>
        <taxon>Synchytriaceae</taxon>
        <taxon>Synchytrium</taxon>
    </lineage>
</organism>
<dbReference type="GeneID" id="42001748"/>